<proteinExistence type="predicted"/>
<dbReference type="EMBL" id="OW152819">
    <property type="protein sequence ID" value="CAH2074383.1"/>
    <property type="molecule type" value="Genomic_DNA"/>
</dbReference>
<feature type="non-terminal residue" evidence="2">
    <location>
        <position position="429"/>
    </location>
</feature>
<accession>A0ABN8J1M9</accession>
<protein>
    <submittedName>
        <fullName evidence="2">Uncharacterized protein</fullName>
    </submittedName>
</protein>
<gene>
    <name evidence="2" type="ORF">IPOD504_LOCUS16051</name>
</gene>
<evidence type="ECO:0000313" key="2">
    <source>
        <dbReference type="EMBL" id="CAH2074383.1"/>
    </source>
</evidence>
<feature type="compositionally biased region" description="Polar residues" evidence="1">
    <location>
        <begin position="339"/>
        <end position="353"/>
    </location>
</feature>
<feature type="region of interest" description="Disordered" evidence="1">
    <location>
        <begin position="332"/>
        <end position="364"/>
    </location>
</feature>
<keyword evidence="3" id="KW-1185">Reference proteome</keyword>
<evidence type="ECO:0000256" key="1">
    <source>
        <dbReference type="SAM" id="MobiDB-lite"/>
    </source>
</evidence>
<feature type="region of interest" description="Disordered" evidence="1">
    <location>
        <begin position="114"/>
        <end position="218"/>
    </location>
</feature>
<sequence length="429" mass="47395">MNGTGPDRCVCSRTASLNTHSSLSQINKRRLEIGVDIEAFRVNDRRFECIGNESSMDEEIINKRRRRLLEDEQVEETDMLQHAFATKLPHTMRQADEDDESLIRETQAALITLSGSWGREQPCTNSSDENDAGNDFENLFDDKRSDKMLPSSPSQSSESAEASQRSFALRSLNADHNCDSNEENKPQTSMSDREKSVDDDGYSRFSGRYDGPNFDELVDSSSNELEIDMSDGHDDKYDDESLKQKSKGEMLAVNKQSLYNAYKAATAALPFSTQSAFKPPAEVKHKIHGTTFPSEPFGGYSNEHEKSSAPKVSKQYTVLQPAGAGSRAATALQEARALPSTQPARESRTFSSLSPPPPRGQAVGGAWGAALRGLRKKNRNLCHAATLRSLFFLRSFPAGWALRWAGLRRYAPPTRPASSIAPPRPPAGD</sequence>
<dbReference type="Proteomes" id="UP000837857">
    <property type="component" value="Chromosome 7"/>
</dbReference>
<reference evidence="2" key="1">
    <citation type="submission" date="2022-03" db="EMBL/GenBank/DDBJ databases">
        <authorList>
            <person name="Martin H S."/>
        </authorList>
    </citation>
    <scope>NUCLEOTIDE SEQUENCE</scope>
</reference>
<evidence type="ECO:0000313" key="3">
    <source>
        <dbReference type="Proteomes" id="UP000837857"/>
    </source>
</evidence>
<feature type="compositionally biased region" description="Basic and acidic residues" evidence="1">
    <location>
        <begin position="176"/>
        <end position="202"/>
    </location>
</feature>
<name>A0ABN8J1M9_9NEOP</name>
<feature type="compositionally biased region" description="Low complexity" evidence="1">
    <location>
        <begin position="150"/>
        <end position="164"/>
    </location>
</feature>
<organism evidence="2 3">
    <name type="scientific">Iphiclides podalirius</name>
    <name type="common">scarce swallowtail</name>
    <dbReference type="NCBI Taxonomy" id="110791"/>
    <lineage>
        <taxon>Eukaryota</taxon>
        <taxon>Metazoa</taxon>
        <taxon>Ecdysozoa</taxon>
        <taxon>Arthropoda</taxon>
        <taxon>Hexapoda</taxon>
        <taxon>Insecta</taxon>
        <taxon>Pterygota</taxon>
        <taxon>Neoptera</taxon>
        <taxon>Endopterygota</taxon>
        <taxon>Lepidoptera</taxon>
        <taxon>Glossata</taxon>
        <taxon>Ditrysia</taxon>
        <taxon>Papilionoidea</taxon>
        <taxon>Papilionidae</taxon>
        <taxon>Papilioninae</taxon>
        <taxon>Iphiclides</taxon>
    </lineage>
</organism>